<dbReference type="InterPro" id="IPR011055">
    <property type="entry name" value="Dup_hybrid_motif"/>
</dbReference>
<dbReference type="SUPFAM" id="SSF51261">
    <property type="entry name" value="Duplicated hybrid motif"/>
    <property type="match status" value="1"/>
</dbReference>
<dbReference type="Pfam" id="PF01551">
    <property type="entry name" value="Peptidase_M23"/>
    <property type="match status" value="1"/>
</dbReference>
<proteinExistence type="predicted"/>
<dbReference type="AlphaFoldDB" id="A0A3M5DTE1"/>
<accession>A0A3M5DTE1</accession>
<dbReference type="CDD" id="cd12797">
    <property type="entry name" value="M23_peptidase"/>
    <property type="match status" value="1"/>
</dbReference>
<evidence type="ECO:0000259" key="1">
    <source>
        <dbReference type="Pfam" id="PF01551"/>
    </source>
</evidence>
<evidence type="ECO:0000313" key="3">
    <source>
        <dbReference type="Proteomes" id="UP000270834"/>
    </source>
</evidence>
<reference evidence="2 3" key="1">
    <citation type="submission" date="2018-08" db="EMBL/GenBank/DDBJ databases">
        <title>Recombination of ecologically and evolutionarily significant loci maintains genetic cohesion in the Pseudomonas syringae species complex.</title>
        <authorList>
            <person name="Dillon M."/>
            <person name="Thakur S."/>
            <person name="Almeida R.N.D."/>
            <person name="Weir B.S."/>
            <person name="Guttman D.S."/>
        </authorList>
    </citation>
    <scope>NUCLEOTIDE SEQUENCE [LARGE SCALE GENOMIC DNA]</scope>
    <source>
        <strain evidence="2 3">ICMP 7846</strain>
    </source>
</reference>
<dbReference type="Gene3D" id="2.70.70.10">
    <property type="entry name" value="Glucose Permease (Domain IIA)"/>
    <property type="match status" value="1"/>
</dbReference>
<dbReference type="InterPro" id="IPR016047">
    <property type="entry name" value="M23ase_b-sheet_dom"/>
</dbReference>
<name>A0A3M5DTE1_PSEAI</name>
<protein>
    <recommendedName>
        <fullName evidence="1">M23ase beta-sheet core domain-containing protein</fullName>
    </recommendedName>
</protein>
<dbReference type="PANTHER" id="PTHR21666:SF270">
    <property type="entry name" value="MUREIN HYDROLASE ACTIVATOR ENVC"/>
    <property type="match status" value="1"/>
</dbReference>
<dbReference type="Proteomes" id="UP000270834">
    <property type="component" value="Unassembled WGS sequence"/>
</dbReference>
<dbReference type="InterPro" id="IPR050570">
    <property type="entry name" value="Cell_wall_metabolism_enzyme"/>
</dbReference>
<dbReference type="GO" id="GO:0004222">
    <property type="term" value="F:metalloendopeptidase activity"/>
    <property type="evidence" value="ECO:0007669"/>
    <property type="project" value="TreeGrafter"/>
</dbReference>
<comment type="caution">
    <text evidence="2">The sequence shown here is derived from an EMBL/GenBank/DDBJ whole genome shotgun (WGS) entry which is preliminary data.</text>
</comment>
<organism evidence="2 3">
    <name type="scientific">Pseudomonas aeruginosa</name>
    <dbReference type="NCBI Taxonomy" id="287"/>
    <lineage>
        <taxon>Bacteria</taxon>
        <taxon>Pseudomonadati</taxon>
        <taxon>Pseudomonadota</taxon>
        <taxon>Gammaproteobacteria</taxon>
        <taxon>Pseudomonadales</taxon>
        <taxon>Pseudomonadaceae</taxon>
        <taxon>Pseudomonas</taxon>
    </lineage>
</organism>
<feature type="domain" description="M23ase beta-sheet core" evidence="1">
    <location>
        <begin position="2"/>
        <end position="73"/>
    </location>
</feature>
<dbReference type="EMBL" id="RBSQ01000738">
    <property type="protein sequence ID" value="RMS53245.1"/>
    <property type="molecule type" value="Genomic_DNA"/>
</dbReference>
<sequence>MVFADWLRGAGLLVILDHGGGYLSLYGHNQSLLKDAGDTVKAGDPIATVGTSGGQSSPAVYFAIRHQGRPADPTTWCRAQG</sequence>
<evidence type="ECO:0000313" key="2">
    <source>
        <dbReference type="EMBL" id="RMS53245.1"/>
    </source>
</evidence>
<gene>
    <name evidence="2" type="ORF">ALP65_03794</name>
</gene>
<dbReference type="PANTHER" id="PTHR21666">
    <property type="entry name" value="PEPTIDASE-RELATED"/>
    <property type="match status" value="1"/>
</dbReference>